<name>A0AAU0ULU4_9FIRM</name>
<evidence type="ECO:0000313" key="2">
    <source>
        <dbReference type="EMBL" id="WRO21347.1"/>
    </source>
</evidence>
<evidence type="ECO:0000259" key="1">
    <source>
        <dbReference type="Pfam" id="PF19994"/>
    </source>
</evidence>
<dbReference type="Pfam" id="PF19994">
    <property type="entry name" value="GASH"/>
    <property type="match status" value="1"/>
</dbReference>
<dbReference type="AlphaFoldDB" id="A0AAU0ULU4"/>
<dbReference type="Proteomes" id="UP001329915">
    <property type="component" value="Chromosome"/>
</dbReference>
<proteinExistence type="predicted"/>
<accession>A0AAU0ULU4</accession>
<keyword evidence="3" id="KW-1185">Reference proteome</keyword>
<dbReference type="InterPro" id="IPR045523">
    <property type="entry name" value="GASH"/>
</dbReference>
<feature type="domain" description="GTPase-associated system helical" evidence="1">
    <location>
        <begin position="74"/>
        <end position="250"/>
    </location>
</feature>
<dbReference type="KEGG" id="dbc:MFMK1_001155"/>
<gene>
    <name evidence="2" type="ORF">MFMK1_001155</name>
</gene>
<dbReference type="RefSeq" id="WP_366924197.1">
    <property type="nucleotide sequence ID" value="NZ_CP121694.1"/>
</dbReference>
<evidence type="ECO:0000313" key="3">
    <source>
        <dbReference type="Proteomes" id="UP001329915"/>
    </source>
</evidence>
<dbReference type="EMBL" id="CP121694">
    <property type="protein sequence ID" value="WRO21347.1"/>
    <property type="molecule type" value="Genomic_DNA"/>
</dbReference>
<organism evidence="2 3">
    <name type="scientific">Metallumcola ferriviriculae</name>
    <dbReference type="NCBI Taxonomy" id="3039180"/>
    <lineage>
        <taxon>Bacteria</taxon>
        <taxon>Bacillati</taxon>
        <taxon>Bacillota</taxon>
        <taxon>Clostridia</taxon>
        <taxon>Neomoorellales</taxon>
        <taxon>Desulfitibacteraceae</taxon>
        <taxon>Metallumcola</taxon>
    </lineage>
</organism>
<reference evidence="2 3" key="1">
    <citation type="submission" date="2023-04" db="EMBL/GenBank/DDBJ databases">
        <authorList>
            <person name="Hsu D."/>
        </authorList>
    </citation>
    <scope>NUCLEOTIDE SEQUENCE [LARGE SCALE GENOMIC DNA]</scope>
    <source>
        <strain evidence="2 3">MK1</strain>
    </source>
</reference>
<protein>
    <recommendedName>
        <fullName evidence="1">GTPase-associated system helical domain-containing protein</fullName>
    </recommendedName>
</protein>
<sequence length="258" mass="29689">MKTLAFNERKYPVPEIFDEVQKRFDIKTAKIRENLSPVKINTSISRKILKSLKGAKDTEEWNSQVMAEEFYDYISNLNKWKTEINLKIIKNERQQKIYLEDSQILWWMTGEWSRDLKKPFNQMQVTESSIVIGKELADLVNILPGPYASEAVINKTLSSLGDSNARCTMAEIIDKQSNDWKQILAENYPSEKTKEITPLLLAIDKSNEVEGAKEWLPAFKKLTGFNADEIELSAFSFAYQIYLECLVVKCLKDDEGAA</sequence>